<reference evidence="2 3" key="1">
    <citation type="submission" date="2018-04" db="EMBL/GenBank/DDBJ databases">
        <title>Genomic Encyclopedia of Archaeal and Bacterial Type Strains, Phase II (KMG-II): from individual species to whole genera.</title>
        <authorList>
            <person name="Goeker M."/>
        </authorList>
    </citation>
    <scope>NUCLEOTIDE SEQUENCE [LARGE SCALE GENOMIC DNA]</scope>
    <source>
        <strain evidence="2 3">DSM 25521</strain>
    </source>
</reference>
<dbReference type="Proteomes" id="UP000241808">
    <property type="component" value="Unassembled WGS sequence"/>
</dbReference>
<proteinExistence type="predicted"/>
<gene>
    <name evidence="2" type="ORF">C8P69_10253</name>
</gene>
<feature type="compositionally biased region" description="Low complexity" evidence="1">
    <location>
        <begin position="26"/>
        <end position="48"/>
    </location>
</feature>
<sequence>MTARLNRAAPETASARPDTSSPPMPLAASRAAPAAAAPPAGGRVAGTAPPEPSHIGKPCPGLADCPERPRLVRRLFAAAEREIDTLEATLGGTSSTAARRLGALATALDRLAALDRKALAAARDPAGDADAPPVAAPVDAEAWAEALAAQLAPRQPGEGGQR</sequence>
<dbReference type="AlphaFoldDB" id="A0A2T4ZFI4"/>
<dbReference type="EMBL" id="PZZL01000002">
    <property type="protein sequence ID" value="PTM60671.1"/>
    <property type="molecule type" value="Genomic_DNA"/>
</dbReference>
<name>A0A2T4ZFI4_9HYPH</name>
<comment type="caution">
    <text evidence="2">The sequence shown here is derived from an EMBL/GenBank/DDBJ whole genome shotgun (WGS) entry which is preliminary data.</text>
</comment>
<evidence type="ECO:0000313" key="3">
    <source>
        <dbReference type="Proteomes" id="UP000241808"/>
    </source>
</evidence>
<evidence type="ECO:0000256" key="1">
    <source>
        <dbReference type="SAM" id="MobiDB-lite"/>
    </source>
</evidence>
<organism evidence="2 3">
    <name type="scientific">Phreatobacter oligotrophus</name>
    <dbReference type="NCBI Taxonomy" id="1122261"/>
    <lineage>
        <taxon>Bacteria</taxon>
        <taxon>Pseudomonadati</taxon>
        <taxon>Pseudomonadota</taxon>
        <taxon>Alphaproteobacteria</taxon>
        <taxon>Hyphomicrobiales</taxon>
        <taxon>Phreatobacteraceae</taxon>
        <taxon>Phreatobacter</taxon>
    </lineage>
</organism>
<protein>
    <submittedName>
        <fullName evidence="2">Uncharacterized protein</fullName>
    </submittedName>
</protein>
<keyword evidence="3" id="KW-1185">Reference proteome</keyword>
<dbReference type="RefSeq" id="WP_108174631.1">
    <property type="nucleotide sequence ID" value="NZ_PZZL01000002.1"/>
</dbReference>
<accession>A0A2T4ZFI4</accession>
<evidence type="ECO:0000313" key="2">
    <source>
        <dbReference type="EMBL" id="PTM60671.1"/>
    </source>
</evidence>
<feature type="region of interest" description="Disordered" evidence="1">
    <location>
        <begin position="1"/>
        <end position="66"/>
    </location>
</feature>